<reference evidence="1" key="1">
    <citation type="submission" date="2020-04" db="EMBL/GenBank/DDBJ databases">
        <title>A chromosome-scale assembly and high-density genetic map of the yellow drum (Nibea albiflora) genome.</title>
        <authorList>
            <person name="Xu D."/>
            <person name="Zhang W."/>
            <person name="Chen R."/>
            <person name="Tan P."/>
            <person name="Wang L."/>
            <person name="Song H."/>
            <person name="Tian L."/>
            <person name="Zhu Q."/>
            <person name="Wang B."/>
        </authorList>
    </citation>
    <scope>NUCLEOTIDE SEQUENCE</scope>
    <source>
        <strain evidence="1">ZJHYS-2018</strain>
    </source>
</reference>
<accession>A0ACB7EYK0</accession>
<organism evidence="1 2">
    <name type="scientific">Nibea albiflora</name>
    <name type="common">Yellow drum</name>
    <name type="synonym">Corvina albiflora</name>
    <dbReference type="NCBI Taxonomy" id="240163"/>
    <lineage>
        <taxon>Eukaryota</taxon>
        <taxon>Metazoa</taxon>
        <taxon>Chordata</taxon>
        <taxon>Craniata</taxon>
        <taxon>Vertebrata</taxon>
        <taxon>Euteleostomi</taxon>
        <taxon>Actinopterygii</taxon>
        <taxon>Neopterygii</taxon>
        <taxon>Teleostei</taxon>
        <taxon>Neoteleostei</taxon>
        <taxon>Acanthomorphata</taxon>
        <taxon>Eupercaria</taxon>
        <taxon>Sciaenidae</taxon>
        <taxon>Nibea</taxon>
    </lineage>
</organism>
<name>A0ACB7EYK0_NIBAL</name>
<comment type="caution">
    <text evidence="1">The sequence shown here is derived from an EMBL/GenBank/DDBJ whole genome shotgun (WGS) entry which is preliminary data.</text>
</comment>
<gene>
    <name evidence="1" type="ORF">GBF38_012817</name>
</gene>
<proteinExistence type="predicted"/>
<protein>
    <submittedName>
        <fullName evidence="1">Uncharacterized protein</fullName>
    </submittedName>
</protein>
<dbReference type="Proteomes" id="UP000805704">
    <property type="component" value="Chromosome 2"/>
</dbReference>
<evidence type="ECO:0000313" key="2">
    <source>
        <dbReference type="Proteomes" id="UP000805704"/>
    </source>
</evidence>
<keyword evidence="2" id="KW-1185">Reference proteome</keyword>
<sequence>MIRVMAVVLHCGGSSADTTKKLSALVGTDVTFSCLFDKATQHVEWSALTVEWNVVDKYAQKSVVYTVEDGRAHGNRGGSVVDKMRLLQGDASLRLRNVTVGDEGLYTCRIITPVVYTQTTSMEVLGVFPTLICVTYSGFRN</sequence>
<evidence type="ECO:0000313" key="1">
    <source>
        <dbReference type="EMBL" id="KAG8007334.1"/>
    </source>
</evidence>
<dbReference type="EMBL" id="CM024790">
    <property type="protein sequence ID" value="KAG8007334.1"/>
    <property type="molecule type" value="Genomic_DNA"/>
</dbReference>